<keyword evidence="3 5" id="KW-1133">Transmembrane helix</keyword>
<proteinExistence type="predicted"/>
<comment type="subcellular location">
    <subcellularLocation>
        <location evidence="1">Cell membrane</location>
        <topology evidence="1">Multi-pass membrane protein</topology>
    </subcellularLocation>
</comment>
<feature type="transmembrane region" description="Helical" evidence="5">
    <location>
        <begin position="257"/>
        <end position="277"/>
    </location>
</feature>
<dbReference type="GO" id="GO:0005524">
    <property type="term" value="F:ATP binding"/>
    <property type="evidence" value="ECO:0007669"/>
    <property type="project" value="UniProtKB-KW"/>
</dbReference>
<dbReference type="EMBL" id="BAAAJE010000004">
    <property type="protein sequence ID" value="GAA1133345.1"/>
    <property type="molecule type" value="Genomic_DNA"/>
</dbReference>
<dbReference type="Gene3D" id="3.40.50.300">
    <property type="entry name" value="P-loop containing nucleotide triphosphate hydrolases"/>
    <property type="match status" value="1"/>
</dbReference>
<feature type="transmembrane region" description="Helical" evidence="5">
    <location>
        <begin position="29"/>
        <end position="49"/>
    </location>
</feature>
<evidence type="ECO:0000256" key="3">
    <source>
        <dbReference type="ARBA" id="ARBA00022989"/>
    </source>
</evidence>
<dbReference type="InterPro" id="IPR027417">
    <property type="entry name" value="P-loop_NTPase"/>
</dbReference>
<evidence type="ECO:0000256" key="4">
    <source>
        <dbReference type="ARBA" id="ARBA00023136"/>
    </source>
</evidence>
<dbReference type="InterPro" id="IPR039421">
    <property type="entry name" value="Type_1_exporter"/>
</dbReference>
<evidence type="ECO:0000313" key="9">
    <source>
        <dbReference type="Proteomes" id="UP001499979"/>
    </source>
</evidence>
<organism evidence="8 9">
    <name type="scientific">Nocardioides aquiterrae</name>
    <dbReference type="NCBI Taxonomy" id="203799"/>
    <lineage>
        <taxon>Bacteria</taxon>
        <taxon>Bacillati</taxon>
        <taxon>Actinomycetota</taxon>
        <taxon>Actinomycetes</taxon>
        <taxon>Propionibacteriales</taxon>
        <taxon>Nocardioidaceae</taxon>
        <taxon>Nocardioides</taxon>
    </lineage>
</organism>
<dbReference type="RefSeq" id="WP_343906531.1">
    <property type="nucleotide sequence ID" value="NZ_BAAAJE010000004.1"/>
</dbReference>
<reference evidence="8 9" key="1">
    <citation type="journal article" date="2019" name="Int. J. Syst. Evol. Microbiol.">
        <title>The Global Catalogue of Microorganisms (GCM) 10K type strain sequencing project: providing services to taxonomists for standard genome sequencing and annotation.</title>
        <authorList>
            <consortium name="The Broad Institute Genomics Platform"/>
            <consortium name="The Broad Institute Genome Sequencing Center for Infectious Disease"/>
            <person name="Wu L."/>
            <person name="Ma J."/>
        </authorList>
    </citation>
    <scope>NUCLEOTIDE SEQUENCE [LARGE SCALE GENOMIC DNA]</scope>
    <source>
        <strain evidence="8 9">JCM 11813</strain>
    </source>
</reference>
<keyword evidence="9" id="KW-1185">Reference proteome</keyword>
<evidence type="ECO:0000259" key="7">
    <source>
        <dbReference type="PROSITE" id="PS50929"/>
    </source>
</evidence>
<keyword evidence="4 5" id="KW-0472">Membrane</keyword>
<dbReference type="Proteomes" id="UP001499979">
    <property type="component" value="Unassembled WGS sequence"/>
</dbReference>
<protein>
    <submittedName>
        <fullName evidence="8">ABC transporter ATP-binding protein</fullName>
    </submittedName>
</protein>
<dbReference type="Pfam" id="PF00005">
    <property type="entry name" value="ABC_tran"/>
    <property type="match status" value="1"/>
</dbReference>
<dbReference type="SUPFAM" id="SSF52540">
    <property type="entry name" value="P-loop containing nucleoside triphosphate hydrolases"/>
    <property type="match status" value="1"/>
</dbReference>
<sequence>MHHLPHDHPGEPDHRSPGRFLWWLARRQWPTLVGGMGFGIVWMSSQAVIPAVIGRAIDRGVAAEDTTELAKWAAILFAIGLVQAASGIMRHRFAVTNWLIAAYRIVQLVTRQTVRLGGTLPRKVSTGEVVAIGTNDLAHLGQIMDVSARFAGACVSFVLVAVILLQTSVTLGLVVLIGVPLLMLGVAPILGPLQRRSAHQRHLMGQLSNTASDIVGGLRVLRGIGGEQVFHDRYVRESQTTRQAGVRVARIQSVLDALQVFLPGLFVVIVVWIGARYAVEGAISPGELVAFYGYSAFLMIPLRTATEYANKVIRARVAAGRVVRVLALEPEVAEPAHPADSPAAGAELRDDRTGLLVRPGLLTAVVSEQPDESAELADRLGMTHAPVDDEVTLGGVPLTALRPAEVRSRIVVSDTGALFFSGRLGDRLDVTGDGDGDVAGALDTASAADILDALPDGLDTVVAERGRSFSGGQRQRLVLARALTADPEILVLVEPTSAVDAHTEARIADRLHRHRSGRTTVVTTSSPLMLDRADVVAFLRSGRVVATGTHAELLETNVEYRRVVTRESEPELAVSEVPS</sequence>
<keyword evidence="8" id="KW-0067">ATP-binding</keyword>
<dbReference type="InterPro" id="IPR003439">
    <property type="entry name" value="ABC_transporter-like_ATP-bd"/>
</dbReference>
<name>A0ABN1UAA1_9ACTN</name>
<evidence type="ECO:0000313" key="8">
    <source>
        <dbReference type="EMBL" id="GAA1133345.1"/>
    </source>
</evidence>
<dbReference type="PROSITE" id="PS50893">
    <property type="entry name" value="ABC_TRANSPORTER_2"/>
    <property type="match status" value="1"/>
</dbReference>
<evidence type="ECO:0000256" key="2">
    <source>
        <dbReference type="ARBA" id="ARBA00022692"/>
    </source>
</evidence>
<feature type="transmembrane region" description="Helical" evidence="5">
    <location>
        <begin position="146"/>
        <end position="165"/>
    </location>
</feature>
<dbReference type="Gene3D" id="1.20.1560.10">
    <property type="entry name" value="ABC transporter type 1, transmembrane domain"/>
    <property type="match status" value="1"/>
</dbReference>
<comment type="caution">
    <text evidence="8">The sequence shown here is derived from an EMBL/GenBank/DDBJ whole genome shotgun (WGS) entry which is preliminary data.</text>
</comment>
<dbReference type="InterPro" id="IPR017871">
    <property type="entry name" value="ABC_transporter-like_CS"/>
</dbReference>
<dbReference type="PANTHER" id="PTHR43394">
    <property type="entry name" value="ATP-DEPENDENT PERMEASE MDL1, MITOCHONDRIAL"/>
    <property type="match status" value="1"/>
</dbReference>
<evidence type="ECO:0000259" key="6">
    <source>
        <dbReference type="PROSITE" id="PS50893"/>
    </source>
</evidence>
<evidence type="ECO:0000256" key="5">
    <source>
        <dbReference type="SAM" id="Phobius"/>
    </source>
</evidence>
<dbReference type="PROSITE" id="PS50929">
    <property type="entry name" value="ABC_TM1F"/>
    <property type="match status" value="1"/>
</dbReference>
<dbReference type="PANTHER" id="PTHR43394:SF1">
    <property type="entry name" value="ATP-BINDING CASSETTE SUB-FAMILY B MEMBER 10, MITOCHONDRIAL"/>
    <property type="match status" value="1"/>
</dbReference>
<dbReference type="SUPFAM" id="SSF90123">
    <property type="entry name" value="ABC transporter transmembrane region"/>
    <property type="match status" value="1"/>
</dbReference>
<feature type="transmembrane region" description="Helical" evidence="5">
    <location>
        <begin position="69"/>
        <end position="89"/>
    </location>
</feature>
<feature type="domain" description="ABC transporter" evidence="6">
    <location>
        <begin position="323"/>
        <end position="566"/>
    </location>
</feature>
<feature type="transmembrane region" description="Helical" evidence="5">
    <location>
        <begin position="171"/>
        <end position="191"/>
    </location>
</feature>
<keyword evidence="2 5" id="KW-0812">Transmembrane</keyword>
<gene>
    <name evidence="8" type="ORF">GCM10009606_11850</name>
</gene>
<dbReference type="Pfam" id="PF00664">
    <property type="entry name" value="ABC_membrane"/>
    <property type="match status" value="1"/>
</dbReference>
<evidence type="ECO:0000256" key="1">
    <source>
        <dbReference type="ARBA" id="ARBA00004651"/>
    </source>
</evidence>
<feature type="domain" description="ABC transmembrane type-1" evidence="7">
    <location>
        <begin position="33"/>
        <end position="314"/>
    </location>
</feature>
<accession>A0ABN1UAA1</accession>
<dbReference type="PROSITE" id="PS00211">
    <property type="entry name" value="ABC_TRANSPORTER_1"/>
    <property type="match status" value="1"/>
</dbReference>
<keyword evidence="8" id="KW-0547">Nucleotide-binding</keyword>
<dbReference type="InterPro" id="IPR011527">
    <property type="entry name" value="ABC1_TM_dom"/>
</dbReference>
<dbReference type="InterPro" id="IPR036640">
    <property type="entry name" value="ABC1_TM_sf"/>
</dbReference>